<organism evidence="2 3">
    <name type="scientific">Caligus rogercresseyi</name>
    <name type="common">Sea louse</name>
    <dbReference type="NCBI Taxonomy" id="217165"/>
    <lineage>
        <taxon>Eukaryota</taxon>
        <taxon>Metazoa</taxon>
        <taxon>Ecdysozoa</taxon>
        <taxon>Arthropoda</taxon>
        <taxon>Crustacea</taxon>
        <taxon>Multicrustacea</taxon>
        <taxon>Hexanauplia</taxon>
        <taxon>Copepoda</taxon>
        <taxon>Siphonostomatoida</taxon>
        <taxon>Caligidae</taxon>
        <taxon>Caligus</taxon>
    </lineage>
</organism>
<evidence type="ECO:0000313" key="3">
    <source>
        <dbReference type="Proteomes" id="UP000595437"/>
    </source>
</evidence>
<reference evidence="3" key="1">
    <citation type="submission" date="2021-01" db="EMBL/GenBank/DDBJ databases">
        <title>Caligus Genome Assembly.</title>
        <authorList>
            <person name="Gallardo-Escarate C."/>
        </authorList>
    </citation>
    <scope>NUCLEOTIDE SEQUENCE [LARGE SCALE GENOMIC DNA]</scope>
</reference>
<name>A0A7T8JTV8_CALRO</name>
<evidence type="ECO:0000256" key="1">
    <source>
        <dbReference type="SAM" id="MobiDB-lite"/>
    </source>
</evidence>
<keyword evidence="3" id="KW-1185">Reference proteome</keyword>
<sequence length="79" mass="8641">MDPVNLENLVKIATTDGIDPRITLLRAADPPPWDEVVDLADVAEADPGPHVDAESPRENLNGSPEMTERKKLLLSCYTC</sequence>
<protein>
    <submittedName>
        <fullName evidence="2">Uncharacterized protein</fullName>
    </submittedName>
</protein>
<dbReference type="EMBL" id="CP045908">
    <property type="protein sequence ID" value="QQP33171.1"/>
    <property type="molecule type" value="Genomic_DNA"/>
</dbReference>
<gene>
    <name evidence="2" type="ORF">FKW44_024461</name>
</gene>
<dbReference type="AlphaFoldDB" id="A0A7T8JTV8"/>
<feature type="region of interest" description="Disordered" evidence="1">
    <location>
        <begin position="46"/>
        <end position="66"/>
    </location>
</feature>
<proteinExistence type="predicted"/>
<evidence type="ECO:0000313" key="2">
    <source>
        <dbReference type="EMBL" id="QQP33171.1"/>
    </source>
</evidence>
<feature type="compositionally biased region" description="Basic and acidic residues" evidence="1">
    <location>
        <begin position="47"/>
        <end position="57"/>
    </location>
</feature>
<accession>A0A7T8JTV8</accession>
<dbReference type="Proteomes" id="UP000595437">
    <property type="component" value="Chromosome 19"/>
</dbReference>